<keyword evidence="1" id="KW-1133">Transmembrane helix</keyword>
<evidence type="ECO:0000313" key="2">
    <source>
        <dbReference type="EMBL" id="QAS51513.1"/>
    </source>
</evidence>
<keyword evidence="1" id="KW-0472">Membrane</keyword>
<evidence type="ECO:0000256" key="1">
    <source>
        <dbReference type="SAM" id="Phobius"/>
    </source>
</evidence>
<dbReference type="OrthoDB" id="2455196at2"/>
<dbReference type="EMBL" id="CP026118">
    <property type="protein sequence ID" value="QAS51513.1"/>
    <property type="molecule type" value="Genomic_DNA"/>
</dbReference>
<reference evidence="2 3" key="1">
    <citation type="submission" date="2018-01" db="EMBL/GenBank/DDBJ databases">
        <title>The whole genome sequencing and assembly of Halobacillus litoralis ERB031 strain.</title>
        <authorList>
            <person name="Lee S.-J."/>
            <person name="Park M.-K."/>
            <person name="Kim J.-Y."/>
            <person name="Lee Y.-J."/>
            <person name="Yi H."/>
            <person name="Bahn Y.-S."/>
            <person name="Kim J.F."/>
            <person name="Lee D.-W."/>
        </authorList>
    </citation>
    <scope>NUCLEOTIDE SEQUENCE [LARGE SCALE GENOMIC DNA]</scope>
    <source>
        <strain evidence="2 3">ERB 031</strain>
    </source>
</reference>
<keyword evidence="1" id="KW-0812">Transmembrane</keyword>
<name>A0A410MA10_9BACI</name>
<evidence type="ECO:0000313" key="3">
    <source>
        <dbReference type="Proteomes" id="UP000287756"/>
    </source>
</evidence>
<gene>
    <name evidence="2" type="ORF">HLI_04395</name>
</gene>
<dbReference type="RefSeq" id="WP_128523333.1">
    <property type="nucleotide sequence ID" value="NZ_CANLVY010000003.1"/>
</dbReference>
<sequence length="432" mass="49037">MGDMFKETKDHYEKNFYDDHIHNRIKKSVNEEIQKDSRKNTKVYYFAGAAVLFLSILIGASLSFPTISNVMAKFPVIGSIYESKEVDPISADIKELLESEGYRVRSISFNVLDKTYEISIPGSDIYFDEVNKKIESLVEDLFEAKGLDAYKVNVVPYTGVDKAQYPEKVTKNQKMLNEEKQIKEKLANLGHSTGLAFYLPNEKVFTVGIKTEKEILQHTHSEVKQQVSEILQSFSRDNYEVEVFRYIENTSIEKASYDTWSQFPYSVGRKSDIVNSYLEEAIGTKGQLSTALGSNRLTVYADTRKTDVDALIAELPEKIETVNFGTFNIDVRVLGGGPTNETISLKIARKLTIALAGQQDLHVKNVGASYENNNFQIYVNTSLDNKDKSKEIIVNIENQIQEFFSSKEGKDSLQHNDYKIHFKDKNGEILSP</sequence>
<feature type="transmembrane region" description="Helical" evidence="1">
    <location>
        <begin position="43"/>
        <end position="64"/>
    </location>
</feature>
<organism evidence="2 3">
    <name type="scientific">Halobacillus litoralis</name>
    <dbReference type="NCBI Taxonomy" id="45668"/>
    <lineage>
        <taxon>Bacteria</taxon>
        <taxon>Bacillati</taxon>
        <taxon>Bacillota</taxon>
        <taxon>Bacilli</taxon>
        <taxon>Bacillales</taxon>
        <taxon>Bacillaceae</taxon>
        <taxon>Halobacillus</taxon>
    </lineage>
</organism>
<dbReference type="KEGG" id="hli:HLI_04395"/>
<protein>
    <recommendedName>
        <fullName evidence="4">DUF4030 domain-containing protein</fullName>
    </recommendedName>
</protein>
<accession>A0A410MA10</accession>
<dbReference type="Proteomes" id="UP000287756">
    <property type="component" value="Chromosome"/>
</dbReference>
<dbReference type="AlphaFoldDB" id="A0A410MA10"/>
<evidence type="ECO:0008006" key="4">
    <source>
        <dbReference type="Google" id="ProtNLM"/>
    </source>
</evidence>
<proteinExistence type="predicted"/>